<evidence type="ECO:0000256" key="3">
    <source>
        <dbReference type="ARBA" id="ARBA00022692"/>
    </source>
</evidence>
<evidence type="ECO:0000256" key="5">
    <source>
        <dbReference type="ARBA" id="ARBA00023136"/>
    </source>
</evidence>
<gene>
    <name evidence="7" type="ORF">M427DRAFT_115543</name>
</gene>
<dbReference type="Pfam" id="PF04117">
    <property type="entry name" value="Mpv17_PMP22"/>
    <property type="match status" value="1"/>
</dbReference>
<dbReference type="OrthoDB" id="430207at2759"/>
<feature type="transmembrane region" description="Helical" evidence="6">
    <location>
        <begin position="103"/>
        <end position="126"/>
    </location>
</feature>
<protein>
    <submittedName>
        <fullName evidence="7">Uncharacterized protein</fullName>
    </submittedName>
</protein>
<dbReference type="OMA" id="AYMKTRH"/>
<comment type="similarity">
    <text evidence="2 6">Belongs to the peroxisomal membrane protein PXMP2/4 family.</text>
</comment>
<evidence type="ECO:0000256" key="2">
    <source>
        <dbReference type="ARBA" id="ARBA00006824"/>
    </source>
</evidence>
<comment type="subcellular location">
    <subcellularLocation>
        <location evidence="1">Membrane</location>
        <topology evidence="1">Multi-pass membrane protein</topology>
    </subcellularLocation>
</comment>
<dbReference type="AlphaFoldDB" id="A0A139A1W5"/>
<keyword evidence="4 6" id="KW-1133">Transmembrane helix</keyword>
<dbReference type="PANTHER" id="PTHR11266">
    <property type="entry name" value="PEROXISOMAL MEMBRANE PROTEIN 2, PXMP2 MPV17"/>
    <property type="match status" value="1"/>
</dbReference>
<dbReference type="STRING" id="1344416.A0A139A1W5"/>
<sequence length="242" mass="27166">MLSAYLALLSSYPILTKSTTSAILAACGDLLAQVLENWNASRSISLGEDGRSSSRRQCSFPFTFTFVRTLRLASYGFFVAAPMSHFWYIILDHLVGHGTDISVALAKVAIDQILMAPFSVNLFFTYQGLLQGWTARRIRATLARDVWPTLVTSWAVWPIVQMVSFMFVPADLRVLWVNVIGLGWNTYLSLVQQRATENDPVDHIELEIVEHTDVKEDSDIKVVVVVPTLAEMIDKLRVVTNR</sequence>
<evidence type="ECO:0000256" key="4">
    <source>
        <dbReference type="ARBA" id="ARBA00022989"/>
    </source>
</evidence>
<name>A0A139A1W5_GONPJ</name>
<evidence type="ECO:0000313" key="7">
    <source>
        <dbReference type="EMBL" id="KXS10767.1"/>
    </source>
</evidence>
<keyword evidence="3 6" id="KW-0812">Transmembrane</keyword>
<keyword evidence="5 6" id="KW-0472">Membrane</keyword>
<feature type="transmembrane region" description="Helical" evidence="6">
    <location>
        <begin position="72"/>
        <end position="91"/>
    </location>
</feature>
<feature type="transmembrane region" description="Helical" evidence="6">
    <location>
        <begin position="146"/>
        <end position="168"/>
    </location>
</feature>
<keyword evidence="8" id="KW-1185">Reference proteome</keyword>
<proteinExistence type="inferred from homology"/>
<feature type="transmembrane region" description="Helical" evidence="6">
    <location>
        <begin position="174"/>
        <end position="191"/>
    </location>
</feature>
<evidence type="ECO:0000313" key="8">
    <source>
        <dbReference type="Proteomes" id="UP000070544"/>
    </source>
</evidence>
<evidence type="ECO:0000256" key="6">
    <source>
        <dbReference type="RuleBase" id="RU363053"/>
    </source>
</evidence>
<dbReference type="InterPro" id="IPR007248">
    <property type="entry name" value="Mpv17_PMP22"/>
</dbReference>
<dbReference type="GO" id="GO:0005737">
    <property type="term" value="C:cytoplasm"/>
    <property type="evidence" value="ECO:0007669"/>
    <property type="project" value="TreeGrafter"/>
</dbReference>
<dbReference type="Proteomes" id="UP000070544">
    <property type="component" value="Unassembled WGS sequence"/>
</dbReference>
<dbReference type="GO" id="GO:0016020">
    <property type="term" value="C:membrane"/>
    <property type="evidence" value="ECO:0007669"/>
    <property type="project" value="UniProtKB-SubCell"/>
</dbReference>
<dbReference type="PANTHER" id="PTHR11266:SF80">
    <property type="entry name" value="PEROXISOMAL MEMBRANE PROTEIN 2"/>
    <property type="match status" value="1"/>
</dbReference>
<dbReference type="EMBL" id="KQ965814">
    <property type="protein sequence ID" value="KXS10767.1"/>
    <property type="molecule type" value="Genomic_DNA"/>
</dbReference>
<accession>A0A139A1W5</accession>
<reference evidence="7 8" key="1">
    <citation type="journal article" date="2015" name="Genome Biol. Evol.">
        <title>Phylogenomic analyses indicate that early fungi evolved digesting cell walls of algal ancestors of land plants.</title>
        <authorList>
            <person name="Chang Y."/>
            <person name="Wang S."/>
            <person name="Sekimoto S."/>
            <person name="Aerts A.L."/>
            <person name="Choi C."/>
            <person name="Clum A."/>
            <person name="LaButti K.M."/>
            <person name="Lindquist E.A."/>
            <person name="Yee Ngan C."/>
            <person name="Ohm R.A."/>
            <person name="Salamov A.A."/>
            <person name="Grigoriev I.V."/>
            <person name="Spatafora J.W."/>
            <person name="Berbee M.L."/>
        </authorList>
    </citation>
    <scope>NUCLEOTIDE SEQUENCE [LARGE SCALE GENOMIC DNA]</scope>
    <source>
        <strain evidence="7 8">JEL478</strain>
    </source>
</reference>
<organism evidence="7 8">
    <name type="scientific">Gonapodya prolifera (strain JEL478)</name>
    <name type="common">Monoblepharis prolifera</name>
    <dbReference type="NCBI Taxonomy" id="1344416"/>
    <lineage>
        <taxon>Eukaryota</taxon>
        <taxon>Fungi</taxon>
        <taxon>Fungi incertae sedis</taxon>
        <taxon>Chytridiomycota</taxon>
        <taxon>Chytridiomycota incertae sedis</taxon>
        <taxon>Monoblepharidomycetes</taxon>
        <taxon>Monoblepharidales</taxon>
        <taxon>Gonapodyaceae</taxon>
        <taxon>Gonapodya</taxon>
    </lineage>
</organism>
<evidence type="ECO:0000256" key="1">
    <source>
        <dbReference type="ARBA" id="ARBA00004141"/>
    </source>
</evidence>